<reference evidence="11" key="2">
    <citation type="submission" date="2014-02" db="EMBL/GenBank/DDBJ databases">
        <title>Complete DNA sequence of /Kuraishia capsulata/ illustrates novel genomic features among budding yeasts (/Saccharomycotina/).</title>
        <authorList>
            <person name="Morales L."/>
            <person name="Noel B."/>
            <person name="Porcel B."/>
            <person name="Marcet-Houben M."/>
            <person name="Hullo M-F."/>
            <person name="Sacerdot C."/>
            <person name="Tekaia F."/>
            <person name="Leh-Louis V."/>
            <person name="Despons L."/>
            <person name="Khanna V."/>
            <person name="Aury J-M."/>
            <person name="Barbe V."/>
            <person name="Couloux A."/>
            <person name="Labadie K."/>
            <person name="Pelletier E."/>
            <person name="Souciet J-L."/>
            <person name="Boekhout T."/>
            <person name="Gabaldon T."/>
            <person name="Wincker P."/>
            <person name="Dujon B."/>
        </authorList>
    </citation>
    <scope>NUCLEOTIDE SEQUENCE</scope>
    <source>
        <strain evidence="11">CBS 1993</strain>
    </source>
</reference>
<feature type="domain" description="Rho-GAP" evidence="10">
    <location>
        <begin position="858"/>
        <end position="1077"/>
    </location>
</feature>
<protein>
    <submittedName>
        <fullName evidence="11">Uncharacterized protein</fullName>
    </submittedName>
</protein>
<keyword evidence="6" id="KW-0539">Nucleus</keyword>
<evidence type="ECO:0000259" key="9">
    <source>
        <dbReference type="PROSITE" id="PS50023"/>
    </source>
</evidence>
<gene>
    <name evidence="11" type="ORF">KUCA_T00001900001</name>
</gene>
<dbReference type="SMART" id="SM00324">
    <property type="entry name" value="RhoGAP"/>
    <property type="match status" value="1"/>
</dbReference>
<dbReference type="OrthoDB" id="20689at2759"/>
<feature type="compositionally biased region" description="Polar residues" evidence="8">
    <location>
        <begin position="19"/>
        <end position="46"/>
    </location>
</feature>
<accession>W6MHV5</accession>
<evidence type="ECO:0000256" key="2">
    <source>
        <dbReference type="ARBA" id="ARBA00022723"/>
    </source>
</evidence>
<dbReference type="FunFam" id="2.10.110.10:FF:000009">
    <property type="entry name" value="Paxillin isoform 1"/>
    <property type="match status" value="1"/>
</dbReference>
<dbReference type="GO" id="GO:0030036">
    <property type="term" value="P:actin cytoskeleton organization"/>
    <property type="evidence" value="ECO:0007669"/>
    <property type="project" value="TreeGrafter"/>
</dbReference>
<evidence type="ECO:0000256" key="4">
    <source>
        <dbReference type="ARBA" id="ARBA00022833"/>
    </source>
</evidence>
<evidence type="ECO:0000256" key="6">
    <source>
        <dbReference type="ARBA" id="ARBA00023242"/>
    </source>
</evidence>
<evidence type="ECO:0000256" key="7">
    <source>
        <dbReference type="PROSITE-ProRule" id="PRU00125"/>
    </source>
</evidence>
<dbReference type="InterPro" id="IPR008936">
    <property type="entry name" value="Rho_GTPase_activation_prot"/>
</dbReference>
<dbReference type="STRING" id="1382522.W6MHV5"/>
<keyword evidence="5 7" id="KW-0440">LIM domain</keyword>
<dbReference type="EMBL" id="HG793126">
    <property type="protein sequence ID" value="CDK25929.1"/>
    <property type="molecule type" value="Genomic_DNA"/>
</dbReference>
<dbReference type="GO" id="GO:0046872">
    <property type="term" value="F:metal ion binding"/>
    <property type="evidence" value="ECO:0007669"/>
    <property type="project" value="UniProtKB-KW"/>
</dbReference>
<keyword evidence="2 7" id="KW-0479">Metal-binding</keyword>
<dbReference type="Pfam" id="PF00620">
    <property type="entry name" value="RhoGAP"/>
    <property type="match status" value="1"/>
</dbReference>
<keyword evidence="4 7" id="KW-0862">Zinc</keyword>
<dbReference type="RefSeq" id="XP_022457939.1">
    <property type="nucleotide sequence ID" value="XM_022604126.1"/>
</dbReference>
<feature type="domain" description="LIM zinc-binding" evidence="9">
    <location>
        <begin position="508"/>
        <end position="572"/>
    </location>
</feature>
<dbReference type="InterPro" id="IPR001781">
    <property type="entry name" value="Znf_LIM"/>
</dbReference>
<organism evidence="11 12">
    <name type="scientific">Kuraishia capsulata CBS 1993</name>
    <dbReference type="NCBI Taxonomy" id="1382522"/>
    <lineage>
        <taxon>Eukaryota</taxon>
        <taxon>Fungi</taxon>
        <taxon>Dikarya</taxon>
        <taxon>Ascomycota</taxon>
        <taxon>Saccharomycotina</taxon>
        <taxon>Pichiomycetes</taxon>
        <taxon>Pichiales</taxon>
        <taxon>Pichiaceae</taxon>
        <taxon>Kuraishia</taxon>
    </lineage>
</organism>
<feature type="domain" description="LIM zinc-binding" evidence="9">
    <location>
        <begin position="125"/>
        <end position="184"/>
    </location>
</feature>
<dbReference type="PROSITE" id="PS50238">
    <property type="entry name" value="RHOGAP"/>
    <property type="match status" value="1"/>
</dbReference>
<feature type="region of interest" description="Disordered" evidence="8">
    <location>
        <begin position="659"/>
        <end position="684"/>
    </location>
</feature>
<dbReference type="Proteomes" id="UP000019384">
    <property type="component" value="Unassembled WGS sequence"/>
</dbReference>
<proteinExistence type="predicted"/>
<dbReference type="SMART" id="SM00132">
    <property type="entry name" value="LIM"/>
    <property type="match status" value="3"/>
</dbReference>
<dbReference type="CDD" id="cd09392">
    <property type="entry name" value="LIM2_Lrg1p_like"/>
    <property type="match status" value="1"/>
</dbReference>
<evidence type="ECO:0000256" key="5">
    <source>
        <dbReference type="ARBA" id="ARBA00023038"/>
    </source>
</evidence>
<name>W6MHV5_9ASCO</name>
<reference evidence="11" key="1">
    <citation type="submission" date="2013-12" db="EMBL/GenBank/DDBJ databases">
        <authorList>
            <person name="Genoscope - CEA"/>
        </authorList>
    </citation>
    <scope>NUCLEOTIDE SEQUENCE</scope>
    <source>
        <strain evidence="11">CBS 1993</strain>
    </source>
</reference>
<evidence type="ECO:0000256" key="3">
    <source>
        <dbReference type="ARBA" id="ARBA00022737"/>
    </source>
</evidence>
<dbReference type="GO" id="GO:0030695">
    <property type="term" value="F:GTPase regulator activity"/>
    <property type="evidence" value="ECO:0007669"/>
    <property type="project" value="UniProtKB-ARBA"/>
</dbReference>
<dbReference type="GO" id="GO:0005737">
    <property type="term" value="C:cytoplasm"/>
    <property type="evidence" value="ECO:0007669"/>
    <property type="project" value="TreeGrafter"/>
</dbReference>
<dbReference type="Gene3D" id="1.10.555.10">
    <property type="entry name" value="Rho GTPase activation protein"/>
    <property type="match status" value="1"/>
</dbReference>
<evidence type="ECO:0000256" key="8">
    <source>
        <dbReference type="SAM" id="MobiDB-lite"/>
    </source>
</evidence>
<dbReference type="PANTHER" id="PTHR24215:SF10">
    <property type="entry name" value="RHO-GTPASE-ACTIVATING PROTEIN LRG1"/>
    <property type="match status" value="1"/>
</dbReference>
<feature type="compositionally biased region" description="Basic and acidic residues" evidence="8">
    <location>
        <begin position="89"/>
        <end position="107"/>
    </location>
</feature>
<dbReference type="PANTHER" id="PTHR24215">
    <property type="entry name" value="RHO-GTPASE-ACTIVATING PROTEIN LRG1"/>
    <property type="match status" value="1"/>
</dbReference>
<dbReference type="SUPFAM" id="SSF48350">
    <property type="entry name" value="GTPase activation domain, GAP"/>
    <property type="match status" value="1"/>
</dbReference>
<feature type="compositionally biased region" description="Polar residues" evidence="8">
    <location>
        <begin position="54"/>
        <end position="66"/>
    </location>
</feature>
<dbReference type="PROSITE" id="PS00478">
    <property type="entry name" value="LIM_DOMAIN_1"/>
    <property type="match status" value="2"/>
</dbReference>
<dbReference type="HOGENOM" id="CLU_001321_1_0_1"/>
<dbReference type="PROSITE" id="PS50023">
    <property type="entry name" value="LIM_DOMAIN_2"/>
    <property type="match status" value="3"/>
</dbReference>
<dbReference type="Gene3D" id="2.10.110.10">
    <property type="entry name" value="Cysteine Rich Protein"/>
    <property type="match status" value="4"/>
</dbReference>
<comment type="subcellular location">
    <subcellularLocation>
        <location evidence="1">Nucleus</location>
    </subcellularLocation>
</comment>
<dbReference type="InterPro" id="IPR000198">
    <property type="entry name" value="RhoGAP_dom"/>
</dbReference>
<keyword evidence="3" id="KW-0677">Repeat</keyword>
<dbReference type="AlphaFoldDB" id="W6MHV5"/>
<evidence type="ECO:0000259" key="10">
    <source>
        <dbReference type="PROSITE" id="PS50238"/>
    </source>
</evidence>
<dbReference type="CDD" id="cd09391">
    <property type="entry name" value="LIM1_Lrg1p_like"/>
    <property type="match status" value="1"/>
</dbReference>
<dbReference type="GO" id="GO:0007165">
    <property type="term" value="P:signal transduction"/>
    <property type="evidence" value="ECO:0007669"/>
    <property type="project" value="InterPro"/>
</dbReference>
<dbReference type="GeneID" id="34519327"/>
<keyword evidence="12" id="KW-1185">Reference proteome</keyword>
<feature type="compositionally biased region" description="Polar residues" evidence="8">
    <location>
        <begin position="673"/>
        <end position="683"/>
    </location>
</feature>
<dbReference type="SUPFAM" id="SSF57716">
    <property type="entry name" value="Glucocorticoid receptor-like (DNA-binding domain)"/>
    <property type="match status" value="3"/>
</dbReference>
<feature type="region of interest" description="Disordered" evidence="8">
    <location>
        <begin position="1"/>
        <end position="118"/>
    </location>
</feature>
<sequence length="1161" mass="130995">MAFERPREAPPPPMRSESGPSPSSYGTRSVSSLTPTSVSRVGSDSRLSVRQDQRNSPFSNQRQDPQQLGWKNLIPPLSPDNNETELEDPANKIDFSPRSRKYSDRSVRQRSLSGNLQDSKKKTQKLCKNCGEPIVGTLVRAMGNTYHVDCFHCHDCGNQCSNKFFAADIQDPVTKETKEVPLCEFDYFRRIDLICHTCQKAIRGPYITALNRKFHPEHFSCEVCHQVFDAEDYYEYDNAIYCHYHYSKLYASHCEACNSAILKQYVELWRGGRQQQWHPECFMVHKFWGVTITAESIGNVNVQLPKNSKKLSDTEMPPSKLFEIEQKIEEITMAIWLTLSAFEESAASCISDMLYHASVGNKIRGLRATGKLILKIECLFKALDALSQLSNSLLLTSSNGPSDYRQLALKKEPRSLSTNILSYLMALKDADKEKLTSPKFSQDLLALISNLAHYLKLMSRFGLNQALNFNKAAKSTAATDRYMAEIAAHESVPDDVFPILNIPIEAQDLCTKCGQSIEENCVQFDEHRWHMDCFQCSVCSKKLSGSSIGEAQFNSEHKTILCSECATSELDSRRGFKQISSLLQLTYILKIAIVRSMYALEQSGCSDDAPILNASIQSPQEQTFNRTLSDIKRMRSTRQGEKISRSAKQQARRSMIVEAPQADKAATEEFTSDQKLNKTTLAHSGSKRLQIRDFPLTKRNSSTNLGSTSNLLKNEKGLTLDDIPRIVSAEQAREHRPNAFKYQKNAPLQSTSAIPKAKPVRSKNRDSLNQGLPEKLTEVPASVAPSQPQVKRFAELTSTEHFIMGHIAAFALQKLLNDKLSMDEVLGFITTKKPSTFWDKLFGAGKKNGDTNSGVFGVPIDYLTSRYGVESDLGIGPDKLKIPAFIDDCVTAMHNMDLSVEGVFRINGNIKRLRLLCEEIDSHPEEMPDFSKENPIQLAALLKKFLREMPDCLLCFRLYNAWILSQKYSENPATKKRIMQLTYSMLPKTNRDVVEVLLYFFSWSATFAHIDEETGSKMDVHNLATVLSPSILYAKPANASKNSKDPYSYVDTTHQGENYFLGIEVLNSLIESHDEFSIVPQDLMRMYIMGEFHKAGKELTTKEIISKCSAIYKENPQIFSVRVDLSQDENDQPEEPAIQLVNAIDQSVEKREFQTETTQES</sequence>
<evidence type="ECO:0000313" key="11">
    <source>
        <dbReference type="EMBL" id="CDK25929.1"/>
    </source>
</evidence>
<evidence type="ECO:0000313" key="12">
    <source>
        <dbReference type="Proteomes" id="UP000019384"/>
    </source>
</evidence>
<dbReference type="GO" id="GO:0005634">
    <property type="term" value="C:nucleus"/>
    <property type="evidence" value="ECO:0007669"/>
    <property type="project" value="UniProtKB-SubCell"/>
</dbReference>
<feature type="domain" description="LIM zinc-binding" evidence="9">
    <location>
        <begin position="193"/>
        <end position="252"/>
    </location>
</feature>
<evidence type="ECO:0000256" key="1">
    <source>
        <dbReference type="ARBA" id="ARBA00004123"/>
    </source>
</evidence>
<dbReference type="Pfam" id="PF00412">
    <property type="entry name" value="LIM"/>
    <property type="match status" value="3"/>
</dbReference>